<dbReference type="Gene3D" id="3.40.1580.10">
    <property type="entry name" value="SMI1/KNR4-like"/>
    <property type="match status" value="1"/>
</dbReference>
<protein>
    <submittedName>
        <fullName evidence="3">SMI1/KNR4 family protein</fullName>
    </submittedName>
</protein>
<reference evidence="4" key="1">
    <citation type="journal article" date="2019" name="Int. J. Syst. Evol. Microbiol.">
        <title>The Global Catalogue of Microorganisms (GCM) 10K type strain sequencing project: providing services to taxonomists for standard genome sequencing and annotation.</title>
        <authorList>
            <consortium name="The Broad Institute Genomics Platform"/>
            <consortium name="The Broad Institute Genome Sequencing Center for Infectious Disease"/>
            <person name="Wu L."/>
            <person name="Ma J."/>
        </authorList>
    </citation>
    <scope>NUCLEOTIDE SEQUENCE [LARGE SCALE GENOMIC DNA]</scope>
    <source>
        <strain evidence="4">JCM 4504</strain>
    </source>
</reference>
<dbReference type="InterPro" id="IPR018958">
    <property type="entry name" value="Knr4/Smi1-like_dom"/>
</dbReference>
<gene>
    <name evidence="3" type="ORF">ACFQFF_31270</name>
</gene>
<evidence type="ECO:0000256" key="1">
    <source>
        <dbReference type="SAM" id="MobiDB-lite"/>
    </source>
</evidence>
<dbReference type="InterPro" id="IPR037883">
    <property type="entry name" value="Knr4/Smi1-like_sf"/>
</dbReference>
<dbReference type="SMART" id="SM00860">
    <property type="entry name" value="SMI1_KNR4"/>
    <property type="match status" value="1"/>
</dbReference>
<dbReference type="RefSeq" id="WP_193450085.1">
    <property type="nucleotide sequence ID" value="NZ_BMUJ01000014.1"/>
</dbReference>
<feature type="region of interest" description="Disordered" evidence="1">
    <location>
        <begin position="221"/>
        <end position="246"/>
    </location>
</feature>
<dbReference type="Pfam" id="PF09346">
    <property type="entry name" value="SMI1_KNR4"/>
    <property type="match status" value="1"/>
</dbReference>
<feature type="compositionally biased region" description="Low complexity" evidence="1">
    <location>
        <begin position="232"/>
        <end position="242"/>
    </location>
</feature>
<name>A0ABW1Y5F6_STRPL</name>
<evidence type="ECO:0000313" key="3">
    <source>
        <dbReference type="EMBL" id="MFC6505820.1"/>
    </source>
</evidence>
<sequence>MTSTSAATVPLPTVEDSWARIDAWLSERAPASYALLRPPASPAEIADAERRLEVTFPPDLVASLRCHNGVVLSEGAPAFAFNGPFSGLTDIVDNSLFLRSVGDEVADEYDEEEDESELNAYWRHEWLLITQGVARDAQDGLFVTCRAGEDYGRIGHYFNEDAPSFTGWTSLRAALSSFAEALERRVPVGGRVPLAFDGELIWEEATPTVKAEPVSLLGLAARTPEPEPAGPAEPARGTPPAGWSGALVTSGVGKPWPQQVPQPDLVFAEGLSAEELLLRVGVVERETVHERTHAHAERAARSLWAASRPLVRAGLCGDWGFLTQSAGTKQLTRPEVLRRLARGTRIVTLTKQGPEVRLTVYADGLPYAQGAEDRTVSSPREDYVRLPDGTEAQALGVDPWPGSTAAYADFLTELRSRFGIDFSLDRALAEMLPSGLVLPVLEDLPEWSCRPGSYVRHFDLGALVERTPAPRLRTAMAAQLRRLIAETGLDSYAEISHAMTAMDRGETPALVADEPLDVRMRTLAAEAAAARPAGGPTWQRDGGAAPLPSTPDDFRAWQLRVDAADALRRFLLLPVPVAATSILHHRLSEDWRSELARDLDTATSTVESP</sequence>
<feature type="region of interest" description="Disordered" evidence="1">
    <location>
        <begin position="529"/>
        <end position="549"/>
    </location>
</feature>
<evidence type="ECO:0000313" key="4">
    <source>
        <dbReference type="Proteomes" id="UP001596321"/>
    </source>
</evidence>
<accession>A0ABW1Y5F6</accession>
<evidence type="ECO:0000259" key="2">
    <source>
        <dbReference type="SMART" id="SM00860"/>
    </source>
</evidence>
<feature type="domain" description="Knr4/Smi1-like" evidence="2">
    <location>
        <begin position="39"/>
        <end position="184"/>
    </location>
</feature>
<keyword evidence="4" id="KW-1185">Reference proteome</keyword>
<dbReference type="SUPFAM" id="SSF160631">
    <property type="entry name" value="SMI1/KNR4-like"/>
    <property type="match status" value="1"/>
</dbReference>
<organism evidence="3 4">
    <name type="scientific">Streptomyces plicatus</name>
    <dbReference type="NCBI Taxonomy" id="1922"/>
    <lineage>
        <taxon>Bacteria</taxon>
        <taxon>Bacillati</taxon>
        <taxon>Actinomycetota</taxon>
        <taxon>Actinomycetes</taxon>
        <taxon>Kitasatosporales</taxon>
        <taxon>Streptomycetaceae</taxon>
        <taxon>Streptomyces</taxon>
        <taxon>Streptomyces rochei group</taxon>
    </lineage>
</organism>
<comment type="caution">
    <text evidence="3">The sequence shown here is derived from an EMBL/GenBank/DDBJ whole genome shotgun (WGS) entry which is preliminary data.</text>
</comment>
<dbReference type="EMBL" id="JBHSUW010000001">
    <property type="protein sequence ID" value="MFC6505820.1"/>
    <property type="molecule type" value="Genomic_DNA"/>
</dbReference>
<dbReference type="Proteomes" id="UP001596321">
    <property type="component" value="Unassembled WGS sequence"/>
</dbReference>
<proteinExistence type="predicted"/>